<protein>
    <recommendedName>
        <fullName evidence="3">Phage integrase family protein</fullName>
    </recommendedName>
</protein>
<keyword evidence="2" id="KW-1185">Reference proteome</keyword>
<evidence type="ECO:0000313" key="1">
    <source>
        <dbReference type="EMBL" id="SCY95931.1"/>
    </source>
</evidence>
<reference evidence="1 2" key="1">
    <citation type="submission" date="2016-10" db="EMBL/GenBank/DDBJ databases">
        <authorList>
            <person name="de Groot N.N."/>
        </authorList>
    </citation>
    <scope>NUCLEOTIDE SEQUENCE [LARGE SCALE GENOMIC DNA]</scope>
    <source>
        <strain evidence="1 2">CGMCC 1.8925</strain>
    </source>
</reference>
<organism evidence="1 2">
    <name type="scientific">Paracoccus tibetensis</name>
    <dbReference type="NCBI Taxonomy" id="336292"/>
    <lineage>
        <taxon>Bacteria</taxon>
        <taxon>Pseudomonadati</taxon>
        <taxon>Pseudomonadota</taxon>
        <taxon>Alphaproteobacteria</taxon>
        <taxon>Rhodobacterales</taxon>
        <taxon>Paracoccaceae</taxon>
        <taxon>Paracoccus</taxon>
    </lineage>
</organism>
<dbReference type="AlphaFoldDB" id="A0A1G5K6S1"/>
<accession>A0A1G5K6S1</accession>
<evidence type="ECO:0000313" key="2">
    <source>
        <dbReference type="Proteomes" id="UP000199502"/>
    </source>
</evidence>
<gene>
    <name evidence="1" type="ORF">SAMN05660710_03704</name>
</gene>
<proteinExistence type="predicted"/>
<sequence>MSMNLLSTLRPERPAWSKGLIVGQKRSLLPKHVWSICVRLVMADNRRDLALVNVGVGSKLRGCAVICLTFCMNNWPRM</sequence>
<dbReference type="STRING" id="336292.SAMN05660710_03704"/>
<evidence type="ECO:0008006" key="3">
    <source>
        <dbReference type="Google" id="ProtNLM"/>
    </source>
</evidence>
<name>A0A1G5K6S1_9RHOB</name>
<dbReference type="Proteomes" id="UP000199502">
    <property type="component" value="Unassembled WGS sequence"/>
</dbReference>
<dbReference type="EMBL" id="FMVT01000023">
    <property type="protein sequence ID" value="SCY95931.1"/>
    <property type="molecule type" value="Genomic_DNA"/>
</dbReference>